<dbReference type="Proteomes" id="UP001456224">
    <property type="component" value="Chromosome"/>
</dbReference>
<dbReference type="RefSeq" id="WP_338879037.1">
    <property type="nucleotide sequence ID" value="NZ_CP148753.1"/>
</dbReference>
<accession>A0ABZ2S2C9</accession>
<evidence type="ECO:0000313" key="1">
    <source>
        <dbReference type="EMBL" id="WXR72362.1"/>
    </source>
</evidence>
<organism evidence="1 2">
    <name type="scientific">Achromobacter veterisilvae</name>
    <dbReference type="NCBI Taxonomy" id="2069367"/>
    <lineage>
        <taxon>Bacteria</taxon>
        <taxon>Pseudomonadati</taxon>
        <taxon>Pseudomonadota</taxon>
        <taxon>Betaproteobacteria</taxon>
        <taxon>Burkholderiales</taxon>
        <taxon>Alcaligenaceae</taxon>
        <taxon>Achromobacter</taxon>
    </lineage>
</organism>
<name>A0ABZ2S2C9_9BURK</name>
<protein>
    <submittedName>
        <fullName evidence="1">Uncharacterized protein</fullName>
    </submittedName>
</protein>
<sequence>MFVIIFSGKFDSSLGYESARATARMQIGAEHGVMEKLRGLSEEIRQQGPEVAPDEDFIKLFAA</sequence>
<gene>
    <name evidence="1" type="ORF">WHX56_22290</name>
</gene>
<dbReference type="EMBL" id="CP148753">
    <property type="protein sequence ID" value="WXR72362.1"/>
    <property type="molecule type" value="Genomic_DNA"/>
</dbReference>
<reference evidence="1 2" key="1">
    <citation type="submission" date="2024-03" db="EMBL/GenBank/DDBJ databases">
        <title>Reference genomes for the five species model microbial community.</title>
        <authorList>
            <person name="Padfield D."/>
        </authorList>
    </citation>
    <scope>NUCLEOTIDE SEQUENCE [LARGE SCALE GENOMIC DNA]</scope>
    <source>
        <strain evidence="1 2">AB1</strain>
    </source>
</reference>
<proteinExistence type="predicted"/>
<evidence type="ECO:0000313" key="2">
    <source>
        <dbReference type="Proteomes" id="UP001456224"/>
    </source>
</evidence>
<keyword evidence="2" id="KW-1185">Reference proteome</keyword>